<accession>A0ABW4RBB2</accession>
<keyword evidence="2" id="KW-1185">Reference proteome</keyword>
<dbReference type="Proteomes" id="UP001597213">
    <property type="component" value="Unassembled WGS sequence"/>
</dbReference>
<protein>
    <submittedName>
        <fullName evidence="1">Uncharacterized protein</fullName>
    </submittedName>
</protein>
<gene>
    <name evidence="1" type="ORF">ACFSCT_16835</name>
</gene>
<proteinExistence type="predicted"/>
<sequence>MNLHLHGCVDVDAANRLCDLQLAAPTTFTRRVPGVGLLAFEALELELSGYLEIGRIDQGRAIRHRFVQVACARMATDQCAGGAELVFESSYLEGLNLAVLVEKHKIAAEAWLRLPRS</sequence>
<dbReference type="RefSeq" id="WP_379144719.1">
    <property type="nucleotide sequence ID" value="NZ_JBHUEN010000046.1"/>
</dbReference>
<evidence type="ECO:0000313" key="2">
    <source>
        <dbReference type="Proteomes" id="UP001597213"/>
    </source>
</evidence>
<name>A0ABW4RBB2_9RHOB</name>
<organism evidence="1 2">
    <name type="scientific">Paracoccus pacificus</name>
    <dbReference type="NCBI Taxonomy" id="1463598"/>
    <lineage>
        <taxon>Bacteria</taxon>
        <taxon>Pseudomonadati</taxon>
        <taxon>Pseudomonadota</taxon>
        <taxon>Alphaproteobacteria</taxon>
        <taxon>Rhodobacterales</taxon>
        <taxon>Paracoccaceae</taxon>
        <taxon>Paracoccus</taxon>
    </lineage>
</organism>
<evidence type="ECO:0000313" key="1">
    <source>
        <dbReference type="EMBL" id="MFD1883382.1"/>
    </source>
</evidence>
<dbReference type="EMBL" id="JBHUEN010000046">
    <property type="protein sequence ID" value="MFD1883382.1"/>
    <property type="molecule type" value="Genomic_DNA"/>
</dbReference>
<reference evidence="2" key="1">
    <citation type="journal article" date="2019" name="Int. J. Syst. Evol. Microbiol.">
        <title>The Global Catalogue of Microorganisms (GCM) 10K type strain sequencing project: providing services to taxonomists for standard genome sequencing and annotation.</title>
        <authorList>
            <consortium name="The Broad Institute Genomics Platform"/>
            <consortium name="The Broad Institute Genome Sequencing Center for Infectious Disease"/>
            <person name="Wu L."/>
            <person name="Ma J."/>
        </authorList>
    </citation>
    <scope>NUCLEOTIDE SEQUENCE [LARGE SCALE GENOMIC DNA]</scope>
    <source>
        <strain evidence="2">CCUG 56029</strain>
    </source>
</reference>
<comment type="caution">
    <text evidence="1">The sequence shown here is derived from an EMBL/GenBank/DDBJ whole genome shotgun (WGS) entry which is preliminary data.</text>
</comment>